<protein>
    <submittedName>
        <fullName evidence="2">Uncharacterized protein</fullName>
    </submittedName>
</protein>
<dbReference type="KEGG" id="cre:CHLRE_01g008976v5"/>
<keyword evidence="3" id="KW-1185">Reference proteome</keyword>
<dbReference type="InParanoid" id="A0A2K3E5C1"/>
<gene>
    <name evidence="2" type="ORF">CHLRE_01g008976v5</name>
</gene>
<dbReference type="EMBL" id="CM008962">
    <property type="protein sequence ID" value="PNW87966.1"/>
    <property type="molecule type" value="Genomic_DNA"/>
</dbReference>
<evidence type="ECO:0000256" key="1">
    <source>
        <dbReference type="SAM" id="MobiDB-lite"/>
    </source>
</evidence>
<sequence length="77" mass="8616">MHSHSRAAPTTSLCRAPPYSLAASHTRVRSTARSHSHACRQPPTTRVCHYSQVYDDGGSMTTARVWWSLLLYGHPRP</sequence>
<dbReference type="AlphaFoldDB" id="A0A2K3E5C1"/>
<dbReference type="RefSeq" id="XP_042928173.1">
    <property type="nucleotide sequence ID" value="XM_043058261.1"/>
</dbReference>
<dbReference type="PaxDb" id="3055-EDO98267"/>
<dbReference type="GeneID" id="66051961"/>
<proteinExistence type="predicted"/>
<feature type="region of interest" description="Disordered" evidence="1">
    <location>
        <begin position="1"/>
        <end position="20"/>
    </location>
</feature>
<dbReference type="Proteomes" id="UP000006906">
    <property type="component" value="Chromosome 1"/>
</dbReference>
<evidence type="ECO:0000313" key="3">
    <source>
        <dbReference type="Proteomes" id="UP000006906"/>
    </source>
</evidence>
<organism evidence="2 3">
    <name type="scientific">Chlamydomonas reinhardtii</name>
    <name type="common">Chlamydomonas smithii</name>
    <dbReference type="NCBI Taxonomy" id="3055"/>
    <lineage>
        <taxon>Eukaryota</taxon>
        <taxon>Viridiplantae</taxon>
        <taxon>Chlorophyta</taxon>
        <taxon>core chlorophytes</taxon>
        <taxon>Chlorophyceae</taxon>
        <taxon>CS clade</taxon>
        <taxon>Chlamydomonadales</taxon>
        <taxon>Chlamydomonadaceae</taxon>
        <taxon>Chlamydomonas</taxon>
    </lineage>
</organism>
<name>A0A2K3E5C1_CHLRE</name>
<accession>A0A2K3E5C1</accession>
<dbReference type="Gramene" id="PNW87966">
    <property type="protein sequence ID" value="PNW87966"/>
    <property type="gene ID" value="CHLRE_01g008976v5"/>
</dbReference>
<evidence type="ECO:0000313" key="2">
    <source>
        <dbReference type="EMBL" id="PNW87966.1"/>
    </source>
</evidence>
<reference evidence="2 3" key="1">
    <citation type="journal article" date="2007" name="Science">
        <title>The Chlamydomonas genome reveals the evolution of key animal and plant functions.</title>
        <authorList>
            <person name="Merchant S.S."/>
            <person name="Prochnik S.E."/>
            <person name="Vallon O."/>
            <person name="Harris E.H."/>
            <person name="Karpowicz S.J."/>
            <person name="Witman G.B."/>
            <person name="Terry A."/>
            <person name="Salamov A."/>
            <person name="Fritz-Laylin L.K."/>
            <person name="Marechal-Drouard L."/>
            <person name="Marshall W.F."/>
            <person name="Qu L.H."/>
            <person name="Nelson D.R."/>
            <person name="Sanderfoot A.A."/>
            <person name="Spalding M.H."/>
            <person name="Kapitonov V.V."/>
            <person name="Ren Q."/>
            <person name="Ferris P."/>
            <person name="Lindquist E."/>
            <person name="Shapiro H."/>
            <person name="Lucas S.M."/>
            <person name="Grimwood J."/>
            <person name="Schmutz J."/>
            <person name="Cardol P."/>
            <person name="Cerutti H."/>
            <person name="Chanfreau G."/>
            <person name="Chen C.L."/>
            <person name="Cognat V."/>
            <person name="Croft M.T."/>
            <person name="Dent R."/>
            <person name="Dutcher S."/>
            <person name="Fernandez E."/>
            <person name="Fukuzawa H."/>
            <person name="Gonzalez-Ballester D."/>
            <person name="Gonzalez-Halphen D."/>
            <person name="Hallmann A."/>
            <person name="Hanikenne M."/>
            <person name="Hippler M."/>
            <person name="Inwood W."/>
            <person name="Jabbari K."/>
            <person name="Kalanon M."/>
            <person name="Kuras R."/>
            <person name="Lefebvre P.A."/>
            <person name="Lemaire S.D."/>
            <person name="Lobanov A.V."/>
            <person name="Lohr M."/>
            <person name="Manuell A."/>
            <person name="Meier I."/>
            <person name="Mets L."/>
            <person name="Mittag M."/>
            <person name="Mittelmeier T."/>
            <person name="Moroney J.V."/>
            <person name="Moseley J."/>
            <person name="Napoli C."/>
            <person name="Nedelcu A.M."/>
            <person name="Niyogi K."/>
            <person name="Novoselov S.V."/>
            <person name="Paulsen I.T."/>
            <person name="Pazour G."/>
            <person name="Purton S."/>
            <person name="Ral J.P."/>
            <person name="Riano-Pachon D.M."/>
            <person name="Riekhof W."/>
            <person name="Rymarquis L."/>
            <person name="Schroda M."/>
            <person name="Stern D."/>
            <person name="Umen J."/>
            <person name="Willows R."/>
            <person name="Wilson N."/>
            <person name="Zimmer S.L."/>
            <person name="Allmer J."/>
            <person name="Balk J."/>
            <person name="Bisova K."/>
            <person name="Chen C.J."/>
            <person name="Elias M."/>
            <person name="Gendler K."/>
            <person name="Hauser C."/>
            <person name="Lamb M.R."/>
            <person name="Ledford H."/>
            <person name="Long J.C."/>
            <person name="Minagawa J."/>
            <person name="Page M.D."/>
            <person name="Pan J."/>
            <person name="Pootakham W."/>
            <person name="Roje S."/>
            <person name="Rose A."/>
            <person name="Stahlberg E."/>
            <person name="Terauchi A.M."/>
            <person name="Yang P."/>
            <person name="Ball S."/>
            <person name="Bowler C."/>
            <person name="Dieckmann C.L."/>
            <person name="Gladyshev V.N."/>
            <person name="Green P."/>
            <person name="Jorgensen R."/>
            <person name="Mayfield S."/>
            <person name="Mueller-Roeber B."/>
            <person name="Rajamani S."/>
            <person name="Sayre R.T."/>
            <person name="Brokstein P."/>
            <person name="Dubchak I."/>
            <person name="Goodstein D."/>
            <person name="Hornick L."/>
            <person name="Huang Y.W."/>
            <person name="Jhaveri J."/>
            <person name="Luo Y."/>
            <person name="Martinez D."/>
            <person name="Ngau W.C."/>
            <person name="Otillar B."/>
            <person name="Poliakov A."/>
            <person name="Porter A."/>
            <person name="Szajkowski L."/>
            <person name="Werner G."/>
            <person name="Zhou K."/>
            <person name="Grigoriev I.V."/>
            <person name="Rokhsar D.S."/>
            <person name="Grossman A.R."/>
        </authorList>
    </citation>
    <scope>NUCLEOTIDE SEQUENCE [LARGE SCALE GENOMIC DNA]</scope>
    <source>
        <strain evidence="3">CC-503</strain>
    </source>
</reference>